<protein>
    <submittedName>
        <fullName evidence="2">Uncharacterized protein</fullName>
    </submittedName>
</protein>
<dbReference type="EMBL" id="JAIWYP010000010">
    <property type="protein sequence ID" value="KAH3755772.1"/>
    <property type="molecule type" value="Genomic_DNA"/>
</dbReference>
<sequence>MASDATPTASNALEQQKMVQTIAAIELYHAQREVANYLELAYLNLADHPDVAREDRDIIIDAFGQIIQNAESMKKESEDTRSSYLTLQTEVQRNMASVNDRNKHVVKESERLQVEMEREEALARAASLAQKELEEEKKRMEEDLESLKGQRDRMFQVAEGAGRDMSVDDDKTFLDDSIRPSAAMVGGVGVVLEVVGKAVNLFTSMFKGDKKKDRYKELMKGYQTAEDNVHRAQKERRVVVERMTEQRKEAHQRLAKMKELSMQQAGLGNVESLREASLHLGDVDRQFTRIIQFWENMAATLKYLKEDVRSGEVYLKKIEDERYAQRFKNSISRAEKDWQFFGKICSDYVQESDTEIMQLYNFLSSPIDHMSNADRTARQKALICSIEDDIDSAFGEEH</sequence>
<dbReference type="AlphaFoldDB" id="A0A9D4ID56"/>
<accession>A0A9D4ID56</accession>
<proteinExistence type="predicted"/>
<gene>
    <name evidence="2" type="ORF">DPMN_190471</name>
</gene>
<keyword evidence="3" id="KW-1185">Reference proteome</keyword>
<name>A0A9D4ID56_DREPO</name>
<organism evidence="2 3">
    <name type="scientific">Dreissena polymorpha</name>
    <name type="common">Zebra mussel</name>
    <name type="synonym">Mytilus polymorpha</name>
    <dbReference type="NCBI Taxonomy" id="45954"/>
    <lineage>
        <taxon>Eukaryota</taxon>
        <taxon>Metazoa</taxon>
        <taxon>Spiralia</taxon>
        <taxon>Lophotrochozoa</taxon>
        <taxon>Mollusca</taxon>
        <taxon>Bivalvia</taxon>
        <taxon>Autobranchia</taxon>
        <taxon>Heteroconchia</taxon>
        <taxon>Euheterodonta</taxon>
        <taxon>Imparidentia</taxon>
        <taxon>Neoheterodontei</taxon>
        <taxon>Myida</taxon>
        <taxon>Dreissenoidea</taxon>
        <taxon>Dreissenidae</taxon>
        <taxon>Dreissena</taxon>
    </lineage>
</organism>
<comment type="caution">
    <text evidence="2">The sequence shown here is derived from an EMBL/GenBank/DDBJ whole genome shotgun (WGS) entry which is preliminary data.</text>
</comment>
<evidence type="ECO:0000256" key="1">
    <source>
        <dbReference type="SAM" id="Coils"/>
    </source>
</evidence>
<dbReference type="Proteomes" id="UP000828390">
    <property type="component" value="Unassembled WGS sequence"/>
</dbReference>
<feature type="coiled-coil region" evidence="1">
    <location>
        <begin position="215"/>
        <end position="260"/>
    </location>
</feature>
<keyword evidence="1" id="KW-0175">Coiled coil</keyword>
<evidence type="ECO:0000313" key="2">
    <source>
        <dbReference type="EMBL" id="KAH3755772.1"/>
    </source>
</evidence>
<evidence type="ECO:0000313" key="3">
    <source>
        <dbReference type="Proteomes" id="UP000828390"/>
    </source>
</evidence>
<reference evidence="2" key="1">
    <citation type="journal article" date="2019" name="bioRxiv">
        <title>The Genome of the Zebra Mussel, Dreissena polymorpha: A Resource for Invasive Species Research.</title>
        <authorList>
            <person name="McCartney M.A."/>
            <person name="Auch B."/>
            <person name="Kono T."/>
            <person name="Mallez S."/>
            <person name="Zhang Y."/>
            <person name="Obille A."/>
            <person name="Becker A."/>
            <person name="Abrahante J.E."/>
            <person name="Garbe J."/>
            <person name="Badalamenti J.P."/>
            <person name="Herman A."/>
            <person name="Mangelson H."/>
            <person name="Liachko I."/>
            <person name="Sullivan S."/>
            <person name="Sone E.D."/>
            <person name="Koren S."/>
            <person name="Silverstein K.A.T."/>
            <person name="Beckman K.B."/>
            <person name="Gohl D.M."/>
        </authorList>
    </citation>
    <scope>NUCLEOTIDE SEQUENCE</scope>
    <source>
        <strain evidence="2">Duluth1</strain>
        <tissue evidence="2">Whole animal</tissue>
    </source>
</reference>
<feature type="coiled-coil region" evidence="1">
    <location>
        <begin position="116"/>
        <end position="157"/>
    </location>
</feature>
<reference evidence="2" key="2">
    <citation type="submission" date="2020-11" db="EMBL/GenBank/DDBJ databases">
        <authorList>
            <person name="McCartney M.A."/>
            <person name="Auch B."/>
            <person name="Kono T."/>
            <person name="Mallez S."/>
            <person name="Becker A."/>
            <person name="Gohl D.M."/>
            <person name="Silverstein K.A.T."/>
            <person name="Koren S."/>
            <person name="Bechman K.B."/>
            <person name="Herman A."/>
            <person name="Abrahante J.E."/>
            <person name="Garbe J."/>
        </authorList>
    </citation>
    <scope>NUCLEOTIDE SEQUENCE</scope>
    <source>
        <strain evidence="2">Duluth1</strain>
        <tissue evidence="2">Whole animal</tissue>
    </source>
</reference>